<evidence type="ECO:0000313" key="2">
    <source>
        <dbReference type="EMBL" id="CAA9294391.1"/>
    </source>
</evidence>
<proteinExistence type="predicted"/>
<protein>
    <submittedName>
        <fullName evidence="2">Uncharacterized protein</fullName>
    </submittedName>
</protein>
<reference evidence="2" key="1">
    <citation type="submission" date="2020-02" db="EMBL/GenBank/DDBJ databases">
        <authorList>
            <person name="Meier V. D."/>
        </authorList>
    </citation>
    <scope>NUCLEOTIDE SEQUENCE</scope>
    <source>
        <strain evidence="2">AVDCRST_MAG11</strain>
    </source>
</reference>
<sequence length="66" mass="6864">CRLCTPPARACNSPAASSSCNASSTSCRLYCSTSSSRSKDAPGPISAHVWNTRSASGVRRSSRARS</sequence>
<gene>
    <name evidence="2" type="ORF">AVDCRST_MAG11-362</name>
</gene>
<feature type="non-terminal residue" evidence="2">
    <location>
        <position position="1"/>
    </location>
</feature>
<evidence type="ECO:0000256" key="1">
    <source>
        <dbReference type="SAM" id="MobiDB-lite"/>
    </source>
</evidence>
<name>A0A6J4K415_9BACT</name>
<dbReference type="EMBL" id="CADCTU010000087">
    <property type="protein sequence ID" value="CAA9294391.1"/>
    <property type="molecule type" value="Genomic_DNA"/>
</dbReference>
<feature type="non-terminal residue" evidence="2">
    <location>
        <position position="66"/>
    </location>
</feature>
<organism evidence="2">
    <name type="scientific">uncultured Gemmatimonadaceae bacterium</name>
    <dbReference type="NCBI Taxonomy" id="246130"/>
    <lineage>
        <taxon>Bacteria</taxon>
        <taxon>Pseudomonadati</taxon>
        <taxon>Gemmatimonadota</taxon>
        <taxon>Gemmatimonadia</taxon>
        <taxon>Gemmatimonadales</taxon>
        <taxon>Gemmatimonadaceae</taxon>
        <taxon>environmental samples</taxon>
    </lineage>
</organism>
<dbReference type="AlphaFoldDB" id="A0A6J4K415"/>
<feature type="region of interest" description="Disordered" evidence="1">
    <location>
        <begin position="33"/>
        <end position="66"/>
    </location>
</feature>
<accession>A0A6J4K415</accession>